<feature type="binding site" evidence="8">
    <location>
        <position position="97"/>
    </location>
    <ligand>
        <name>Mg(2+)</name>
        <dbReference type="ChEBI" id="CHEBI:18420"/>
    </ligand>
</feature>
<gene>
    <name evidence="8" type="primary">vapC</name>
    <name evidence="10" type="ORF">SBD_8007</name>
</gene>
<feature type="binding site" evidence="8">
    <location>
        <position position="7"/>
    </location>
    <ligand>
        <name>Mg(2+)</name>
        <dbReference type="ChEBI" id="CHEBI:18420"/>
    </ligand>
</feature>
<comment type="cofactor">
    <cofactor evidence="1 8">
        <name>Mg(2+)</name>
        <dbReference type="ChEBI" id="CHEBI:18420"/>
    </cofactor>
</comment>
<evidence type="ECO:0000313" key="10">
    <source>
        <dbReference type="EMBL" id="EMF50443.1"/>
    </source>
</evidence>
<dbReference type="EMBL" id="KB405098">
    <property type="protein sequence ID" value="EMF50443.1"/>
    <property type="molecule type" value="Genomic_DNA"/>
</dbReference>
<dbReference type="InterPro" id="IPR002716">
    <property type="entry name" value="PIN_dom"/>
</dbReference>
<dbReference type="GO" id="GO:0004540">
    <property type="term" value="F:RNA nuclease activity"/>
    <property type="evidence" value="ECO:0007669"/>
    <property type="project" value="InterPro"/>
</dbReference>
<evidence type="ECO:0000259" key="9">
    <source>
        <dbReference type="Pfam" id="PF01850"/>
    </source>
</evidence>
<dbReference type="InterPro" id="IPR050556">
    <property type="entry name" value="Type_II_TA_system_RNase"/>
</dbReference>
<evidence type="ECO:0000256" key="2">
    <source>
        <dbReference type="ARBA" id="ARBA00022649"/>
    </source>
</evidence>
<keyword evidence="4 8" id="KW-0479">Metal-binding</keyword>
<dbReference type="GO" id="GO:0090729">
    <property type="term" value="F:toxin activity"/>
    <property type="evidence" value="ECO:0007669"/>
    <property type="project" value="UniProtKB-KW"/>
</dbReference>
<protein>
    <recommendedName>
        <fullName evidence="8">Ribonuclease VapC</fullName>
        <shortName evidence="8">RNase VapC</shortName>
        <ecNumber evidence="8">3.1.-.-</ecNumber>
    </recommendedName>
    <alternativeName>
        <fullName evidence="8">Toxin VapC</fullName>
    </alternativeName>
</protein>
<sequence>MITYLLDTSALWYLFRAPGALRVWEGHIAAGAFYVCEPTRTEFLHSATGPAHRDELAEDLDALCHLSAVPKSAWRWVDTAQYKLTQYGQHRAAGAIDLLVCAAAVHHGHTVLHVDNDFVTVAAVLKEVDQRDARS</sequence>
<evidence type="ECO:0000313" key="11">
    <source>
        <dbReference type="Proteomes" id="UP000030760"/>
    </source>
</evidence>
<evidence type="ECO:0000256" key="4">
    <source>
        <dbReference type="ARBA" id="ARBA00022723"/>
    </source>
</evidence>
<dbReference type="GO" id="GO:0000287">
    <property type="term" value="F:magnesium ion binding"/>
    <property type="evidence" value="ECO:0007669"/>
    <property type="project" value="UniProtKB-UniRule"/>
</dbReference>
<evidence type="ECO:0000256" key="8">
    <source>
        <dbReference type="HAMAP-Rule" id="MF_00265"/>
    </source>
</evidence>
<dbReference type="RefSeq" id="WP_005486521.1">
    <property type="nucleotide sequence ID" value="NZ_KB405098.1"/>
</dbReference>
<comment type="similarity">
    <text evidence="7 8">Belongs to the PINc/VapC protein family.</text>
</comment>
<accession>M3EN36</accession>
<comment type="function">
    <text evidence="8">Toxic component of a toxin-antitoxin (TA) system. An RNase.</text>
</comment>
<dbReference type="InterPro" id="IPR022907">
    <property type="entry name" value="VapC_family"/>
</dbReference>
<dbReference type="GeneID" id="96270381"/>
<name>M3EN36_9ACTN</name>
<evidence type="ECO:0000256" key="3">
    <source>
        <dbReference type="ARBA" id="ARBA00022722"/>
    </source>
</evidence>
<keyword evidence="2 8" id="KW-1277">Toxin-antitoxin system</keyword>
<dbReference type="InterPro" id="IPR029060">
    <property type="entry name" value="PIN-like_dom_sf"/>
</dbReference>
<evidence type="ECO:0000256" key="1">
    <source>
        <dbReference type="ARBA" id="ARBA00001946"/>
    </source>
</evidence>
<dbReference type="PANTHER" id="PTHR33653">
    <property type="entry name" value="RIBONUCLEASE VAPC2"/>
    <property type="match status" value="1"/>
</dbReference>
<dbReference type="Pfam" id="PF01850">
    <property type="entry name" value="PIN"/>
    <property type="match status" value="1"/>
</dbReference>
<dbReference type="HAMAP" id="MF_00265">
    <property type="entry name" value="VapC_Nob1"/>
    <property type="match status" value="1"/>
</dbReference>
<evidence type="ECO:0000256" key="7">
    <source>
        <dbReference type="ARBA" id="ARBA00038093"/>
    </source>
</evidence>
<keyword evidence="8" id="KW-0800">Toxin</keyword>
<evidence type="ECO:0000256" key="5">
    <source>
        <dbReference type="ARBA" id="ARBA00022801"/>
    </source>
</evidence>
<organism evidence="10 11">
    <name type="scientific">Streptomyces bottropensis ATCC 25435</name>
    <dbReference type="NCBI Taxonomy" id="1054862"/>
    <lineage>
        <taxon>Bacteria</taxon>
        <taxon>Bacillati</taxon>
        <taxon>Actinomycetota</taxon>
        <taxon>Actinomycetes</taxon>
        <taxon>Kitasatosporales</taxon>
        <taxon>Streptomycetaceae</taxon>
        <taxon>Streptomyces</taxon>
    </lineage>
</organism>
<keyword evidence="5 8" id="KW-0378">Hydrolase</keyword>
<dbReference type="EC" id="3.1.-.-" evidence="8"/>
<evidence type="ECO:0000256" key="6">
    <source>
        <dbReference type="ARBA" id="ARBA00022842"/>
    </source>
</evidence>
<keyword evidence="6 8" id="KW-0460">Magnesium</keyword>
<reference evidence="11" key="1">
    <citation type="journal article" date="2013" name="Genome Announc.">
        <title>Draft Genome Sequence of Streptomyces bottropensis ATCC 25435, a Bottromycin-Producing Actinomycete.</title>
        <authorList>
            <person name="Zhang H."/>
            <person name="Zhou W."/>
            <person name="Zhuang Y."/>
            <person name="Liang X."/>
            <person name="Liu T."/>
        </authorList>
    </citation>
    <scope>NUCLEOTIDE SEQUENCE [LARGE SCALE GENOMIC DNA]</scope>
    <source>
        <strain evidence="11">ATCC 25435</strain>
    </source>
</reference>
<feature type="domain" description="PIN" evidence="9">
    <location>
        <begin position="4"/>
        <end position="122"/>
    </location>
</feature>
<dbReference type="SUPFAM" id="SSF88723">
    <property type="entry name" value="PIN domain-like"/>
    <property type="match status" value="1"/>
</dbReference>
<dbReference type="GO" id="GO:0016787">
    <property type="term" value="F:hydrolase activity"/>
    <property type="evidence" value="ECO:0007669"/>
    <property type="project" value="UniProtKB-KW"/>
</dbReference>
<dbReference type="Gene3D" id="3.40.50.1010">
    <property type="entry name" value="5'-nuclease"/>
    <property type="match status" value="1"/>
</dbReference>
<dbReference type="PANTHER" id="PTHR33653:SF1">
    <property type="entry name" value="RIBONUCLEASE VAPC2"/>
    <property type="match status" value="1"/>
</dbReference>
<proteinExistence type="inferred from homology"/>
<dbReference type="Proteomes" id="UP000030760">
    <property type="component" value="Unassembled WGS sequence"/>
</dbReference>
<dbReference type="AlphaFoldDB" id="M3EN36"/>
<keyword evidence="3 8" id="KW-0540">Nuclease</keyword>